<organism evidence="1 2">
    <name type="scientific">Sphingobacterium spiritivorum ATCC 33861</name>
    <dbReference type="NCBI Taxonomy" id="525373"/>
    <lineage>
        <taxon>Bacteria</taxon>
        <taxon>Pseudomonadati</taxon>
        <taxon>Bacteroidota</taxon>
        <taxon>Sphingobacteriia</taxon>
        <taxon>Sphingobacteriales</taxon>
        <taxon>Sphingobacteriaceae</taxon>
        <taxon>Sphingobacterium</taxon>
    </lineage>
</organism>
<accession>D7VPR9</accession>
<gene>
    <name evidence="1" type="ORF">HMPREF0766_12989</name>
</gene>
<sequence length="43" mass="5081">MIRKYNKETSFPNRTIRLIKYVTKGKEEFASLETKTKNAGKPY</sequence>
<proteinExistence type="predicted"/>
<evidence type="ECO:0000313" key="1">
    <source>
        <dbReference type="EMBL" id="EFK57916.1"/>
    </source>
</evidence>
<name>D7VPR9_SPHSI</name>
<keyword evidence="2" id="KW-1185">Reference proteome</keyword>
<protein>
    <submittedName>
        <fullName evidence="1">Uncharacterized protein</fullName>
    </submittedName>
</protein>
<evidence type="ECO:0000313" key="2">
    <source>
        <dbReference type="Proteomes" id="UP000006258"/>
    </source>
</evidence>
<comment type="caution">
    <text evidence="1">The sequence shown here is derived from an EMBL/GenBank/DDBJ whole genome shotgun (WGS) entry which is preliminary data.</text>
</comment>
<dbReference type="Proteomes" id="UP000006258">
    <property type="component" value="Unassembled WGS sequence"/>
</dbReference>
<dbReference type="AlphaFoldDB" id="D7VPR9"/>
<dbReference type="HOGENOM" id="CLU_3239797_0_0_10"/>
<reference evidence="1" key="1">
    <citation type="submission" date="2010-07" db="EMBL/GenBank/DDBJ databases">
        <authorList>
            <person name="Muzny D."/>
            <person name="Qin X."/>
            <person name="Buhay C."/>
            <person name="Dugan-Rocha S."/>
            <person name="Ding Y."/>
            <person name="Chen G."/>
            <person name="Hawes A."/>
            <person name="Holder M."/>
            <person name="Jhangiani S."/>
            <person name="Johnson A."/>
            <person name="Khan Z."/>
            <person name="Li Z."/>
            <person name="Liu W."/>
            <person name="Liu X."/>
            <person name="Perez L."/>
            <person name="Shen H."/>
            <person name="Wang Q."/>
            <person name="Watt J."/>
            <person name="Xi L."/>
            <person name="Xin Y."/>
            <person name="Zhou J."/>
            <person name="Deng J."/>
            <person name="Jiang H."/>
            <person name="Liu Y."/>
            <person name="Qu J."/>
            <person name="Song X.-Z."/>
            <person name="Zhang L."/>
            <person name="Villasana D."/>
            <person name="Johnson A."/>
            <person name="Liu J."/>
            <person name="Liyanage D."/>
            <person name="Lorensuhewa L."/>
            <person name="Robinson T."/>
            <person name="Song A."/>
            <person name="Song B.-B."/>
            <person name="Dinh H."/>
            <person name="Thornton R."/>
            <person name="Coyle M."/>
            <person name="Francisco L."/>
            <person name="Jackson L."/>
            <person name="Javaid M."/>
            <person name="Korchina V."/>
            <person name="Kovar C."/>
            <person name="Mata R."/>
            <person name="Mathew T."/>
            <person name="Ngo R."/>
            <person name="Nguyen L."/>
            <person name="Nguyen N."/>
            <person name="Okwuonu G."/>
            <person name="Ongeri F."/>
            <person name="Pham C."/>
            <person name="Simmons D."/>
            <person name="Wilczek-Boney K."/>
            <person name="Hale W."/>
            <person name="Jakkamsetti A."/>
            <person name="Pham P."/>
            <person name="Ruth R."/>
            <person name="San Lucas F."/>
            <person name="Warren J."/>
            <person name="Zhang J."/>
            <person name="Zhao Z."/>
            <person name="Zhou C."/>
            <person name="Zhu D."/>
            <person name="Lee S."/>
            <person name="Bess C."/>
            <person name="Blankenburg K."/>
            <person name="Forbes L."/>
            <person name="Fu Q."/>
            <person name="Gubbala S."/>
            <person name="Hirani K."/>
            <person name="Jayaseelan J.C."/>
            <person name="Lara F."/>
            <person name="Munidasa M."/>
            <person name="Palculict T."/>
            <person name="Patil S."/>
            <person name="Pu L.-L."/>
            <person name="Saada N."/>
            <person name="Tang L."/>
            <person name="Weissenberger G."/>
            <person name="Zhu Y."/>
            <person name="Hemphill L."/>
            <person name="Shang Y."/>
            <person name="Youmans B."/>
            <person name="Ayvaz T."/>
            <person name="Ross M."/>
            <person name="Santibanez J."/>
            <person name="Aqrawi P."/>
            <person name="Gross S."/>
            <person name="Joshi V."/>
            <person name="Fowler G."/>
            <person name="Nazareth L."/>
            <person name="Reid J."/>
            <person name="Worley K."/>
            <person name="Petrosino J."/>
            <person name="Highlander S."/>
            <person name="Gibbs R."/>
        </authorList>
    </citation>
    <scope>NUCLEOTIDE SEQUENCE [LARGE SCALE GENOMIC DNA]</scope>
    <source>
        <strain evidence="1">ATCC 33861</strain>
    </source>
</reference>
<dbReference type="EMBL" id="ACHA02000011">
    <property type="protein sequence ID" value="EFK57916.1"/>
    <property type="molecule type" value="Genomic_DNA"/>
</dbReference>